<reference evidence="8" key="1">
    <citation type="journal article" date="2023" name="Mol. Biol. Evol.">
        <title>Third-Generation Sequencing Reveals the Adaptive Role of the Epigenome in Three Deep-Sea Polychaetes.</title>
        <authorList>
            <person name="Perez M."/>
            <person name="Aroh O."/>
            <person name="Sun Y."/>
            <person name="Lan Y."/>
            <person name="Juniper S.K."/>
            <person name="Young C.R."/>
            <person name="Angers B."/>
            <person name="Qian P.Y."/>
        </authorList>
    </citation>
    <scope>NUCLEOTIDE SEQUENCE</scope>
    <source>
        <strain evidence="8">P08H-3</strain>
    </source>
</reference>
<keyword evidence="3 6" id="KW-0430">Lectin</keyword>
<comment type="similarity">
    <text evidence="6">Belongs to the glycosyltransferase 2 family. GalNAc-T subfamily.</text>
</comment>
<dbReference type="GO" id="GO:0004653">
    <property type="term" value="F:polypeptide N-acetylgalactosaminyltransferase activity"/>
    <property type="evidence" value="ECO:0007669"/>
    <property type="project" value="TreeGrafter"/>
</dbReference>
<keyword evidence="9" id="KW-1185">Reference proteome</keyword>
<evidence type="ECO:0000313" key="8">
    <source>
        <dbReference type="EMBL" id="KAK2162411.1"/>
    </source>
</evidence>
<dbReference type="PANTHER" id="PTHR11675">
    <property type="entry name" value="N-ACETYLGALACTOSAMINYLTRANSFERASE"/>
    <property type="match status" value="1"/>
</dbReference>
<dbReference type="SUPFAM" id="SSF53448">
    <property type="entry name" value="Nucleotide-diphospho-sugar transferases"/>
    <property type="match status" value="1"/>
</dbReference>
<evidence type="ECO:0000256" key="5">
    <source>
        <dbReference type="ARBA" id="ARBA00023157"/>
    </source>
</evidence>
<keyword evidence="5 6" id="KW-1015">Disulfide bond</keyword>
<dbReference type="InterPro" id="IPR000772">
    <property type="entry name" value="Ricin_B_lectin"/>
</dbReference>
<dbReference type="SMART" id="SM00458">
    <property type="entry name" value="RICIN"/>
    <property type="match status" value="1"/>
</dbReference>
<dbReference type="GO" id="GO:0000139">
    <property type="term" value="C:Golgi membrane"/>
    <property type="evidence" value="ECO:0007669"/>
    <property type="project" value="UniProtKB-SubCell"/>
</dbReference>
<keyword evidence="4 6" id="KW-0333">Golgi apparatus</keyword>
<evidence type="ECO:0000313" key="9">
    <source>
        <dbReference type="Proteomes" id="UP001208570"/>
    </source>
</evidence>
<feature type="domain" description="Ricin B lectin" evidence="7">
    <location>
        <begin position="475"/>
        <end position="621"/>
    </location>
</feature>
<dbReference type="GO" id="GO:0030246">
    <property type="term" value="F:carbohydrate binding"/>
    <property type="evidence" value="ECO:0007669"/>
    <property type="project" value="UniProtKB-KW"/>
</dbReference>
<evidence type="ECO:0000256" key="6">
    <source>
        <dbReference type="RuleBase" id="RU361242"/>
    </source>
</evidence>
<evidence type="ECO:0000256" key="3">
    <source>
        <dbReference type="ARBA" id="ARBA00022734"/>
    </source>
</evidence>
<proteinExistence type="inferred from homology"/>
<evidence type="ECO:0000256" key="4">
    <source>
        <dbReference type="ARBA" id="ARBA00023034"/>
    </source>
</evidence>
<dbReference type="Proteomes" id="UP001208570">
    <property type="component" value="Unassembled WGS sequence"/>
</dbReference>
<comment type="subcellular location">
    <subcellularLocation>
        <location evidence="1 6">Golgi apparatus membrane</location>
        <topology evidence="1 6">Single-pass type II membrane protein</topology>
    </subcellularLocation>
</comment>
<dbReference type="PROSITE" id="PS50231">
    <property type="entry name" value="RICIN_B_LECTIN"/>
    <property type="match status" value="1"/>
</dbReference>
<dbReference type="InterPro" id="IPR001173">
    <property type="entry name" value="Glyco_trans_2-like"/>
</dbReference>
<sequence>MGQRRGALRWLRCKCCLLLAIPCVLLVALCAYIPSTSLLEKCRGSTTPHLDCISQLTRGKNVLNFLSQKQAAEEDGAQVFVVDVNSKNDDQAQVKSDEVNILIRPANQSPFHTAFLFSEAFKTLRRVADNAVYNINVTASILTSPGRAIPDTRPDVCRLMKWPRDLPTVSIIIPFYMEHWSALLRTLGSIYNRTEPSLIEEIILIDDSNDIAVLKEPLRLYLSGLPKLRLLRTKKREGLIRARSIGSRAARGEVLVIIDGHVEVNNDWLRPLLAEIAKNRTTIAVPALDHIDANSMQYEAWPSADFGSFNWQLDYVWTRMPDDLEALFRSGHSVPTPTLLGCAMAVDRRYWISQGGYDEELYIWGGESLELSFRTWMCGGSVRIVPCSKVGHIFRSNLPYIFDIGTVYKNLQRVAEVWMDEYKKYYFQTTNKSYKFSPSERETLRKRSKLRRTLNCKDFSWYLQNVAKTVKTPPYDAVLFGRLKNLATKKCLSSGTNSQFLMLNACEVHPERQDFYFTGDNRIKHKDTGCLMFVNPGKLSLGQIGPCTTINPAQKWLFKPIVPDQLKSLATGLELRMAIGQFRSFHGHFENCLQAVLYRGQPVLILRRCDDFIPSQYWIVSHELHKMVNVIDNLSDAENKKKALR</sequence>
<dbReference type="Gene3D" id="3.90.550.10">
    <property type="entry name" value="Spore Coat Polysaccharide Biosynthesis Protein SpsA, Chain A"/>
    <property type="match status" value="1"/>
</dbReference>
<dbReference type="EC" id="2.4.1.-" evidence="6"/>
<comment type="cofactor">
    <cofactor evidence="6">
        <name>Mn(2+)</name>
        <dbReference type="ChEBI" id="CHEBI:29035"/>
    </cofactor>
</comment>
<dbReference type="AlphaFoldDB" id="A0AAD9K0R7"/>
<protein>
    <recommendedName>
        <fullName evidence="6">Polypeptide N-acetylgalactosaminyltransferase</fullName>
        <ecNumber evidence="6">2.4.1.-</ecNumber>
    </recommendedName>
    <alternativeName>
        <fullName evidence="6">Protein-UDP acetylgalactosaminyltransferase</fullName>
    </alternativeName>
</protein>
<keyword evidence="6" id="KW-0328">Glycosyltransferase</keyword>
<evidence type="ECO:0000256" key="2">
    <source>
        <dbReference type="ARBA" id="ARBA00022679"/>
    </source>
</evidence>
<comment type="pathway">
    <text evidence="6">Protein modification; protein glycosylation.</text>
</comment>
<gene>
    <name evidence="8" type="ORF">LSH36_99g04050</name>
</gene>
<dbReference type="SUPFAM" id="SSF50370">
    <property type="entry name" value="Ricin B-like lectins"/>
    <property type="match status" value="1"/>
</dbReference>
<keyword evidence="2 6" id="KW-0808">Transferase</keyword>
<dbReference type="Pfam" id="PF02709">
    <property type="entry name" value="Glyco_transf_7C"/>
    <property type="match status" value="1"/>
</dbReference>
<dbReference type="GO" id="GO:0006493">
    <property type="term" value="P:protein O-linked glycosylation"/>
    <property type="evidence" value="ECO:0007669"/>
    <property type="project" value="TreeGrafter"/>
</dbReference>
<dbReference type="InterPro" id="IPR035992">
    <property type="entry name" value="Ricin_B-like_lectins"/>
</dbReference>
<name>A0AAD9K0R7_9ANNE</name>
<dbReference type="InterPro" id="IPR027791">
    <property type="entry name" value="Galactosyl_T_C"/>
</dbReference>
<accession>A0AAD9K0R7</accession>
<evidence type="ECO:0000259" key="7">
    <source>
        <dbReference type="SMART" id="SM00458"/>
    </source>
</evidence>
<dbReference type="Gene3D" id="2.80.10.50">
    <property type="match status" value="1"/>
</dbReference>
<dbReference type="EMBL" id="JAODUP010000099">
    <property type="protein sequence ID" value="KAK2162411.1"/>
    <property type="molecule type" value="Genomic_DNA"/>
</dbReference>
<comment type="caution">
    <text evidence="8">The sequence shown here is derived from an EMBL/GenBank/DDBJ whole genome shotgun (WGS) entry which is preliminary data.</text>
</comment>
<dbReference type="PANTHER" id="PTHR11675:SF119">
    <property type="entry name" value="POLYPEPTIDE N-ACETYLGALACTOSAMINYLTRANSFERASE 2"/>
    <property type="match status" value="1"/>
</dbReference>
<organism evidence="8 9">
    <name type="scientific">Paralvinella palmiformis</name>
    <dbReference type="NCBI Taxonomy" id="53620"/>
    <lineage>
        <taxon>Eukaryota</taxon>
        <taxon>Metazoa</taxon>
        <taxon>Spiralia</taxon>
        <taxon>Lophotrochozoa</taxon>
        <taxon>Annelida</taxon>
        <taxon>Polychaeta</taxon>
        <taxon>Sedentaria</taxon>
        <taxon>Canalipalpata</taxon>
        <taxon>Terebellida</taxon>
        <taxon>Terebelliformia</taxon>
        <taxon>Alvinellidae</taxon>
        <taxon>Paralvinella</taxon>
    </lineage>
</organism>
<dbReference type="InterPro" id="IPR029044">
    <property type="entry name" value="Nucleotide-diphossugar_trans"/>
</dbReference>
<evidence type="ECO:0000256" key="1">
    <source>
        <dbReference type="ARBA" id="ARBA00004323"/>
    </source>
</evidence>
<dbReference type="Pfam" id="PF00535">
    <property type="entry name" value="Glycos_transf_2"/>
    <property type="match status" value="1"/>
</dbReference>
<keyword evidence="6" id="KW-0464">Manganese</keyword>